<feature type="domain" description="Fido" evidence="1">
    <location>
        <begin position="197"/>
        <end position="327"/>
    </location>
</feature>
<proteinExistence type="predicted"/>
<gene>
    <name evidence="2" type="ORF">A2W59_00910</name>
</gene>
<dbReference type="Pfam" id="PF13310">
    <property type="entry name" value="Virulence_RhuM"/>
    <property type="match status" value="1"/>
</dbReference>
<dbReference type="AlphaFoldDB" id="A0A1G2PTK3"/>
<accession>A0A1G2PTK3</accession>
<comment type="caution">
    <text evidence="2">The sequence shown here is derived from an EMBL/GenBank/DDBJ whole genome shotgun (WGS) entry which is preliminary data.</text>
</comment>
<sequence length="332" mass="38182">MKKENFKKGEIIIYKTSKNEVDLKVRFENETVWLDAHQISNLFDVNRPAIVKHIQNIYKTGELIEKATCSILEQVATDGKIRRMNIYNLDMIISVGYRVNSKRATQFRVWATKTLKNHLIKGYTINEKRLLEARDKFNELQTAISFLREKSKKELLSGQAGEILNLLSDYSKTLTILEQYDKGQLKESKGGKTKFVLEYDDCLKIIAELKKELIVKKEASDLFGNERDGSFEGIIKGLYQSFGGKELYPSIEDKASHLLYFIIKDHPFSDGNKRSAAFLFVYFLDKTDFLFKKTGERKINDNALVALALLVAESDPKEKDVMVKIIKNLISE</sequence>
<dbReference type="InterPro" id="IPR011204">
    <property type="entry name" value="Virulence_RhuM-like"/>
</dbReference>
<reference evidence="2 3" key="1">
    <citation type="journal article" date="2016" name="Nat. Commun.">
        <title>Thousands of microbial genomes shed light on interconnected biogeochemical processes in an aquifer system.</title>
        <authorList>
            <person name="Anantharaman K."/>
            <person name="Brown C.T."/>
            <person name="Hug L.A."/>
            <person name="Sharon I."/>
            <person name="Castelle C.J."/>
            <person name="Probst A.J."/>
            <person name="Thomas B.C."/>
            <person name="Singh A."/>
            <person name="Wilkins M.J."/>
            <person name="Karaoz U."/>
            <person name="Brodie E.L."/>
            <person name="Williams K.H."/>
            <person name="Hubbard S.S."/>
            <person name="Banfield J.F."/>
        </authorList>
    </citation>
    <scope>NUCLEOTIDE SEQUENCE [LARGE SCALE GENOMIC DNA]</scope>
</reference>
<dbReference type="PANTHER" id="PTHR35810">
    <property type="entry name" value="CYTOPLASMIC PROTEIN-RELATED"/>
    <property type="match status" value="1"/>
</dbReference>
<organism evidence="2 3">
    <name type="scientific">Candidatus Terrybacteria bacterium RIFCSPHIGHO2_02_41_19</name>
    <dbReference type="NCBI Taxonomy" id="1802364"/>
    <lineage>
        <taxon>Bacteria</taxon>
        <taxon>Candidatus Terryibacteriota</taxon>
    </lineage>
</organism>
<dbReference type="Proteomes" id="UP000178646">
    <property type="component" value="Unassembled WGS sequence"/>
</dbReference>
<evidence type="ECO:0000313" key="3">
    <source>
        <dbReference type="Proteomes" id="UP000178646"/>
    </source>
</evidence>
<evidence type="ECO:0000313" key="2">
    <source>
        <dbReference type="EMBL" id="OHA51059.1"/>
    </source>
</evidence>
<dbReference type="EMBL" id="MHSU01000008">
    <property type="protein sequence ID" value="OHA51059.1"/>
    <property type="molecule type" value="Genomic_DNA"/>
</dbReference>
<dbReference type="Gene3D" id="1.20.120.1870">
    <property type="entry name" value="Fic/DOC protein, Fido domain"/>
    <property type="match status" value="1"/>
</dbReference>
<name>A0A1G2PTK3_9BACT</name>
<dbReference type="PANTHER" id="PTHR35810:SF1">
    <property type="entry name" value="CYTOPLASMIC PROTEIN"/>
    <property type="match status" value="1"/>
</dbReference>
<dbReference type="Pfam" id="PF02661">
    <property type="entry name" value="Fic"/>
    <property type="match status" value="1"/>
</dbReference>
<dbReference type="SUPFAM" id="SSF140931">
    <property type="entry name" value="Fic-like"/>
    <property type="match status" value="1"/>
</dbReference>
<dbReference type="InterPro" id="IPR003812">
    <property type="entry name" value="Fido"/>
</dbReference>
<evidence type="ECO:0000259" key="1">
    <source>
        <dbReference type="PROSITE" id="PS51459"/>
    </source>
</evidence>
<dbReference type="InterPro" id="IPR036597">
    <property type="entry name" value="Fido-like_dom_sf"/>
</dbReference>
<protein>
    <recommendedName>
        <fullName evidence="1">Fido domain-containing protein</fullName>
    </recommendedName>
</protein>
<dbReference type="PROSITE" id="PS51459">
    <property type="entry name" value="FIDO"/>
    <property type="match status" value="1"/>
</dbReference>
<dbReference type="InterPro" id="IPR053737">
    <property type="entry name" value="Type_II_TA_Toxin"/>
</dbReference>